<keyword evidence="3" id="KW-1185">Reference proteome</keyword>
<name>A0A813G2A2_POLGL</name>
<evidence type="ECO:0000313" key="3">
    <source>
        <dbReference type="Proteomes" id="UP000654075"/>
    </source>
</evidence>
<keyword evidence="1" id="KW-0175">Coiled coil</keyword>
<comment type="caution">
    <text evidence="2">The sequence shown here is derived from an EMBL/GenBank/DDBJ whole genome shotgun (WGS) entry which is preliminary data.</text>
</comment>
<gene>
    <name evidence="2" type="ORF">PGLA1383_LOCUS36600</name>
</gene>
<dbReference type="Proteomes" id="UP000654075">
    <property type="component" value="Unassembled WGS sequence"/>
</dbReference>
<dbReference type="EMBL" id="CAJNNV010026787">
    <property type="protein sequence ID" value="CAE8619006.1"/>
    <property type="molecule type" value="Genomic_DNA"/>
</dbReference>
<organism evidence="2 3">
    <name type="scientific">Polarella glacialis</name>
    <name type="common">Dinoflagellate</name>
    <dbReference type="NCBI Taxonomy" id="89957"/>
    <lineage>
        <taxon>Eukaryota</taxon>
        <taxon>Sar</taxon>
        <taxon>Alveolata</taxon>
        <taxon>Dinophyceae</taxon>
        <taxon>Suessiales</taxon>
        <taxon>Suessiaceae</taxon>
        <taxon>Polarella</taxon>
    </lineage>
</organism>
<evidence type="ECO:0000256" key="1">
    <source>
        <dbReference type="SAM" id="Coils"/>
    </source>
</evidence>
<reference evidence="2" key="1">
    <citation type="submission" date="2021-02" db="EMBL/GenBank/DDBJ databases">
        <authorList>
            <person name="Dougan E. K."/>
            <person name="Rhodes N."/>
            <person name="Thang M."/>
            <person name="Chan C."/>
        </authorList>
    </citation>
    <scope>NUCLEOTIDE SEQUENCE</scope>
</reference>
<sequence>MGRVALCEIQMPSQHMFRSWRRQQAKKHRESELLSVQLEVQRLQQELDSCKAGHAEVQSVLRATISSLEAGLHENTFEGKKFMADDMERVVAYSSSNLDEIKQMYSAQLHQLVGQVETLQNEVAEKEAELLRRAASPTQVSSILPRSADGVAAAQPTAPDVALPPTSFLGLEDVGALRCASSKHVAVGFASNSVASISSSDVAEMRDGTAARADLHGPKLTGVMEDLCKWVDAHPGSSQQDLARRASAVLRELRSCVSLDLYFRAAGQMPTLFSISRIRSPRDLEEYGQNIVDAFMSFDATGDLQTSLPDL</sequence>
<evidence type="ECO:0000313" key="2">
    <source>
        <dbReference type="EMBL" id="CAE8619006.1"/>
    </source>
</evidence>
<dbReference type="AlphaFoldDB" id="A0A813G2A2"/>
<protein>
    <submittedName>
        <fullName evidence="2">Uncharacterized protein</fullName>
    </submittedName>
</protein>
<proteinExistence type="predicted"/>
<feature type="coiled-coil region" evidence="1">
    <location>
        <begin position="102"/>
        <end position="129"/>
    </location>
</feature>
<accession>A0A813G2A2</accession>